<evidence type="ECO:0000256" key="1">
    <source>
        <dbReference type="ARBA" id="ARBA00004196"/>
    </source>
</evidence>
<evidence type="ECO:0000256" key="3">
    <source>
        <dbReference type="ARBA" id="ARBA00022729"/>
    </source>
</evidence>
<proteinExistence type="inferred from homology"/>
<dbReference type="PROSITE" id="PS51257">
    <property type="entry name" value="PROKAR_LIPOPROTEIN"/>
    <property type="match status" value="1"/>
</dbReference>
<feature type="domain" description="Solute-binding protein family 3/N-terminal" evidence="6">
    <location>
        <begin position="31"/>
        <end position="252"/>
    </location>
</feature>
<dbReference type="EMBL" id="JAGEOJ010000011">
    <property type="protein sequence ID" value="MBO2450774.1"/>
    <property type="molecule type" value="Genomic_DNA"/>
</dbReference>
<evidence type="ECO:0000259" key="6">
    <source>
        <dbReference type="SMART" id="SM00062"/>
    </source>
</evidence>
<comment type="subcellular location">
    <subcellularLocation>
        <location evidence="1">Cell envelope</location>
    </subcellularLocation>
</comment>
<organism evidence="7 8">
    <name type="scientific">Actinomadura barringtoniae</name>
    <dbReference type="NCBI Taxonomy" id="1427535"/>
    <lineage>
        <taxon>Bacteria</taxon>
        <taxon>Bacillati</taxon>
        <taxon>Actinomycetota</taxon>
        <taxon>Actinomycetes</taxon>
        <taxon>Streptosporangiales</taxon>
        <taxon>Thermomonosporaceae</taxon>
        <taxon>Actinomadura</taxon>
    </lineage>
</organism>
<feature type="signal peptide" evidence="5">
    <location>
        <begin position="1"/>
        <end position="20"/>
    </location>
</feature>
<sequence length="269" mass="29086">MRRLLVLVSMAVLVTACGGAGSGDSLLDKKTLVVGVRPDLPGLGLKTKDGQFVGFDVDVARYIADRLGKKVTFTQVLAADRIPSLLEHKTDMVLATLSVTPDRKTQISYAGPYYLSYQDILVRSEDSAVRTIRDLKGRSFCTVKGSDATARLAAVDGMSARLVPAADYNECMTKIRTRRVDAITTNDVILAGLIKRAGGGLRLVNAKFAEQRTGIGIRKGDPDACEALNKAITQMYYDGTAARLVHKWFDGTGLDESIIEVPQLEGCDD</sequence>
<dbReference type="PANTHER" id="PTHR35936">
    <property type="entry name" value="MEMBRANE-BOUND LYTIC MUREIN TRANSGLYCOSYLASE F"/>
    <property type="match status" value="1"/>
</dbReference>
<name>A0A939T6F5_9ACTN</name>
<gene>
    <name evidence="7" type="ORF">J4573_26995</name>
</gene>
<keyword evidence="3 5" id="KW-0732">Signal</keyword>
<evidence type="ECO:0000256" key="4">
    <source>
        <dbReference type="RuleBase" id="RU003744"/>
    </source>
</evidence>
<dbReference type="Pfam" id="PF00497">
    <property type="entry name" value="SBP_bac_3"/>
    <property type="match status" value="1"/>
</dbReference>
<dbReference type="SMART" id="SM00062">
    <property type="entry name" value="PBPb"/>
    <property type="match status" value="1"/>
</dbReference>
<dbReference type="SUPFAM" id="SSF53850">
    <property type="entry name" value="Periplasmic binding protein-like II"/>
    <property type="match status" value="1"/>
</dbReference>
<evidence type="ECO:0000313" key="8">
    <source>
        <dbReference type="Proteomes" id="UP000669179"/>
    </source>
</evidence>
<protein>
    <submittedName>
        <fullName evidence="7">Transporter substrate-binding domain-containing protein</fullName>
    </submittedName>
</protein>
<dbReference type="Gene3D" id="3.40.190.10">
    <property type="entry name" value="Periplasmic binding protein-like II"/>
    <property type="match status" value="2"/>
</dbReference>
<feature type="chain" id="PRO_5037027962" evidence="5">
    <location>
        <begin position="21"/>
        <end position="269"/>
    </location>
</feature>
<dbReference type="PANTHER" id="PTHR35936:SF17">
    <property type="entry name" value="ARGININE-BINDING EXTRACELLULAR PROTEIN ARTP"/>
    <property type="match status" value="1"/>
</dbReference>
<accession>A0A939T6F5</accession>
<evidence type="ECO:0000313" key="7">
    <source>
        <dbReference type="EMBL" id="MBO2450774.1"/>
    </source>
</evidence>
<dbReference type="InterPro" id="IPR001638">
    <property type="entry name" value="Solute-binding_3/MltF_N"/>
</dbReference>
<dbReference type="InterPro" id="IPR018313">
    <property type="entry name" value="SBP_3_CS"/>
</dbReference>
<dbReference type="PROSITE" id="PS01039">
    <property type="entry name" value="SBP_BACTERIAL_3"/>
    <property type="match status" value="1"/>
</dbReference>
<comment type="caution">
    <text evidence="7">The sequence shown here is derived from an EMBL/GenBank/DDBJ whole genome shotgun (WGS) entry which is preliminary data.</text>
</comment>
<dbReference type="Proteomes" id="UP000669179">
    <property type="component" value="Unassembled WGS sequence"/>
</dbReference>
<dbReference type="AlphaFoldDB" id="A0A939T6F5"/>
<comment type="similarity">
    <text evidence="2 4">Belongs to the bacterial solute-binding protein 3 family.</text>
</comment>
<evidence type="ECO:0000256" key="2">
    <source>
        <dbReference type="ARBA" id="ARBA00010333"/>
    </source>
</evidence>
<evidence type="ECO:0000256" key="5">
    <source>
        <dbReference type="SAM" id="SignalP"/>
    </source>
</evidence>
<dbReference type="GO" id="GO:0030313">
    <property type="term" value="C:cell envelope"/>
    <property type="evidence" value="ECO:0007669"/>
    <property type="project" value="UniProtKB-SubCell"/>
</dbReference>
<reference evidence="7" key="1">
    <citation type="submission" date="2021-03" db="EMBL/GenBank/DDBJ databases">
        <authorList>
            <person name="Kanchanasin P."/>
            <person name="Saeng-In P."/>
            <person name="Phongsopitanun W."/>
            <person name="Yuki M."/>
            <person name="Kudo T."/>
            <person name="Ohkuma M."/>
            <person name="Tanasupawat S."/>
        </authorList>
    </citation>
    <scope>NUCLEOTIDE SEQUENCE</scope>
    <source>
        <strain evidence="7">GKU 128</strain>
    </source>
</reference>
<keyword evidence="8" id="KW-1185">Reference proteome</keyword>